<dbReference type="Proteomes" id="UP000694888">
    <property type="component" value="Unplaced"/>
</dbReference>
<dbReference type="GeneID" id="100533409"/>
<feature type="region of interest" description="Disordered" evidence="1">
    <location>
        <begin position="71"/>
        <end position="90"/>
    </location>
</feature>
<organism evidence="3">
    <name type="scientific">Aplysia californica</name>
    <name type="common">California sea hare</name>
    <dbReference type="NCBI Taxonomy" id="6500"/>
    <lineage>
        <taxon>Eukaryota</taxon>
        <taxon>Metazoa</taxon>
        <taxon>Spiralia</taxon>
        <taxon>Lophotrochozoa</taxon>
        <taxon>Mollusca</taxon>
        <taxon>Gastropoda</taxon>
        <taxon>Heterobranchia</taxon>
        <taxon>Euthyneura</taxon>
        <taxon>Tectipleura</taxon>
        <taxon>Aplysiida</taxon>
        <taxon>Aplysioidea</taxon>
        <taxon>Aplysiidae</taxon>
        <taxon>Aplysia</taxon>
    </lineage>
</organism>
<reference evidence="3 5" key="1">
    <citation type="journal article" date="2006" name="Cell">
        <title>Neuronal transcriptome of Aplysia: neuronal compartments and circuitry.</title>
        <authorList>
            <person name="Moroz L.L."/>
            <person name="Edwards J.R."/>
            <person name="Puthanveettil S.V."/>
            <person name="Kohn A.B."/>
            <person name="Ha T."/>
            <person name="Heyland A."/>
            <person name="Knudsen B."/>
            <person name="Sahni A."/>
            <person name="Yu F."/>
            <person name="Liu L."/>
            <person name="Jezzini S."/>
            <person name="Lovell P."/>
            <person name="Iannucculli W."/>
            <person name="Chen M."/>
            <person name="Nguyen T."/>
            <person name="Sheng H."/>
            <person name="Shaw R."/>
            <person name="Kalachikov S."/>
            <person name="Panchin Y.V."/>
            <person name="Farmerie W."/>
            <person name="Russo J.J."/>
            <person name="Ju J."/>
            <person name="Kandel E.R."/>
        </authorList>
    </citation>
    <scope>NUCLEOTIDE SEQUENCE</scope>
</reference>
<protein>
    <submittedName>
        <fullName evidence="3 5">Insulin-like 7</fullName>
    </submittedName>
</protein>
<dbReference type="RefSeq" id="NP_001191621.1">
    <property type="nucleotide sequence ID" value="NM_001204692.1"/>
</dbReference>
<evidence type="ECO:0000313" key="5">
    <source>
        <dbReference type="RefSeq" id="NP_001191621.1"/>
    </source>
</evidence>
<proteinExistence type="evidence at transcript level"/>
<dbReference type="SUPFAM" id="SSF56994">
    <property type="entry name" value="Insulin-like"/>
    <property type="match status" value="1"/>
</dbReference>
<evidence type="ECO:0000313" key="3">
    <source>
        <dbReference type="EMBL" id="ABF18971.1"/>
    </source>
</evidence>
<dbReference type="InterPro" id="IPR036438">
    <property type="entry name" value="Insulin-like_sf"/>
</dbReference>
<feature type="compositionally biased region" description="Low complexity" evidence="1">
    <location>
        <begin position="79"/>
        <end position="90"/>
    </location>
</feature>
<evidence type="ECO:0000256" key="1">
    <source>
        <dbReference type="SAM" id="MobiDB-lite"/>
    </source>
</evidence>
<accession>A1XP47</accession>
<evidence type="ECO:0000256" key="2">
    <source>
        <dbReference type="SAM" id="SignalP"/>
    </source>
</evidence>
<feature type="signal peptide" evidence="2 5">
    <location>
        <begin position="1"/>
        <end position="25"/>
    </location>
</feature>
<dbReference type="EMBL" id="DQ479392">
    <property type="protein sequence ID" value="ABF18971.1"/>
    <property type="molecule type" value="mRNA"/>
</dbReference>
<dbReference type="PIRSF" id="PIRSF018431">
    <property type="entry name" value="Molluscan_insulin_rel_peptide"/>
    <property type="match status" value="1"/>
</dbReference>
<keyword evidence="2 5" id="KW-0732">Signal</keyword>
<keyword evidence="4" id="KW-1185">Reference proteome</keyword>
<feature type="chain" id="PRO_5002641082" evidence="2 5">
    <location>
        <begin position="26"/>
        <end position="180"/>
    </location>
</feature>
<reference evidence="5" key="2">
    <citation type="submission" date="2025-05" db="UniProtKB">
        <authorList>
            <consortium name="RefSeq"/>
        </authorList>
    </citation>
    <scope>IDENTIFICATION</scope>
</reference>
<evidence type="ECO:0000313" key="4">
    <source>
        <dbReference type="Proteomes" id="UP000694888"/>
    </source>
</evidence>
<sequence>MTGNLDSGLAFTLLLVTSTMTFTHGETRYCRPGFSRPHPRGFCGSALARLHANFCLLLRWAYPEHFPMGKRSADRAAHHPPTTTSSPTIHGIPLSALADVSLTDHEQLRTMLYPDASGELKKPLLSEHEINEVWIQDNAPSSSPANPFVRRLRKRAARGKRSLVCDCCYSACDERKLAVY</sequence>
<name>A1XP47_APLCA</name>
<gene>
    <name evidence="5" type="primary">LOC100533409</name>
</gene>
<dbReference type="AlphaFoldDB" id="A1XP47"/>